<dbReference type="EMBL" id="CP036291">
    <property type="protein sequence ID" value="QDU87680.1"/>
    <property type="molecule type" value="Genomic_DNA"/>
</dbReference>
<feature type="chain" id="PRO_5021715633" evidence="1">
    <location>
        <begin position="29"/>
        <end position="332"/>
    </location>
</feature>
<dbReference type="Proteomes" id="UP000317429">
    <property type="component" value="Chromosome"/>
</dbReference>
<evidence type="ECO:0000313" key="2">
    <source>
        <dbReference type="EMBL" id="QDU87680.1"/>
    </source>
</evidence>
<dbReference type="SUPFAM" id="SSF63829">
    <property type="entry name" value="Calcium-dependent phosphotriesterase"/>
    <property type="match status" value="1"/>
</dbReference>
<dbReference type="AlphaFoldDB" id="A0A518D898"/>
<dbReference type="RefSeq" id="WP_197527277.1">
    <property type="nucleotide sequence ID" value="NZ_CP036291.1"/>
</dbReference>
<sequence length="332" mass="33375" precursor="true">MRWPAGAFLLLLHGVWLASATLAPQTLAAEPHSAMPGVAVSTALRGLDRPIGVAARPTAEGAGPNVLLMDAEGVARLTTEGPRRLIGALPEGYAAAPGCLLLIDADSLIVGVSSTDEGAAAGPALLVYDLPAEPGAGDVKPAQTIAIPGASTAAAPSALAENGRYLFVATSGGVVARARYSSGGVGALAPLLALGEPGARSAGFSNQGYLVLGLVGEAGVDLSFRRPMGTSPDEALRVATGLEEVSGMAYGLAGRPSDRQLYVLNPRSAEQGGGVYRIDANQQSGKMGCDAVLAAAIDRPTSLAFAGENVLYVTALGEEDGGGVLLRIEGEL</sequence>
<organism evidence="2 3">
    <name type="scientific">Pirellulimonas nuda</name>
    <dbReference type="NCBI Taxonomy" id="2528009"/>
    <lineage>
        <taxon>Bacteria</taxon>
        <taxon>Pseudomonadati</taxon>
        <taxon>Planctomycetota</taxon>
        <taxon>Planctomycetia</taxon>
        <taxon>Pirellulales</taxon>
        <taxon>Lacipirellulaceae</taxon>
        <taxon>Pirellulimonas</taxon>
    </lineage>
</organism>
<name>A0A518D898_9BACT</name>
<gene>
    <name evidence="2" type="ORF">Pla175_10460</name>
</gene>
<protein>
    <submittedName>
        <fullName evidence="2">Uncharacterized protein</fullName>
    </submittedName>
</protein>
<reference evidence="2 3" key="1">
    <citation type="submission" date="2019-02" db="EMBL/GenBank/DDBJ databases">
        <title>Deep-cultivation of Planctomycetes and their phenomic and genomic characterization uncovers novel biology.</title>
        <authorList>
            <person name="Wiegand S."/>
            <person name="Jogler M."/>
            <person name="Boedeker C."/>
            <person name="Pinto D."/>
            <person name="Vollmers J."/>
            <person name="Rivas-Marin E."/>
            <person name="Kohn T."/>
            <person name="Peeters S.H."/>
            <person name="Heuer A."/>
            <person name="Rast P."/>
            <person name="Oberbeckmann S."/>
            <person name="Bunk B."/>
            <person name="Jeske O."/>
            <person name="Meyerdierks A."/>
            <person name="Storesund J.E."/>
            <person name="Kallscheuer N."/>
            <person name="Luecker S."/>
            <person name="Lage O.M."/>
            <person name="Pohl T."/>
            <person name="Merkel B.J."/>
            <person name="Hornburger P."/>
            <person name="Mueller R.-W."/>
            <person name="Bruemmer F."/>
            <person name="Labrenz M."/>
            <person name="Spormann A.M."/>
            <person name="Op den Camp H."/>
            <person name="Overmann J."/>
            <person name="Amann R."/>
            <person name="Jetten M.S.M."/>
            <person name="Mascher T."/>
            <person name="Medema M.H."/>
            <person name="Devos D.P."/>
            <person name="Kaster A.-K."/>
            <person name="Ovreas L."/>
            <person name="Rohde M."/>
            <person name="Galperin M.Y."/>
            <person name="Jogler C."/>
        </authorList>
    </citation>
    <scope>NUCLEOTIDE SEQUENCE [LARGE SCALE GENOMIC DNA]</scope>
    <source>
        <strain evidence="2 3">Pla175</strain>
    </source>
</reference>
<feature type="signal peptide" evidence="1">
    <location>
        <begin position="1"/>
        <end position="28"/>
    </location>
</feature>
<evidence type="ECO:0000256" key="1">
    <source>
        <dbReference type="SAM" id="SignalP"/>
    </source>
</evidence>
<keyword evidence="1" id="KW-0732">Signal</keyword>
<proteinExistence type="predicted"/>
<keyword evidence="3" id="KW-1185">Reference proteome</keyword>
<accession>A0A518D898</accession>
<evidence type="ECO:0000313" key="3">
    <source>
        <dbReference type="Proteomes" id="UP000317429"/>
    </source>
</evidence>
<dbReference type="KEGG" id="pnd:Pla175_10460"/>